<keyword evidence="4" id="KW-1185">Reference proteome</keyword>
<dbReference type="PANTHER" id="PTHR30441:SF8">
    <property type="entry name" value="DUF748 DOMAIN-CONTAINING PROTEIN"/>
    <property type="match status" value="1"/>
</dbReference>
<feature type="compositionally biased region" description="Low complexity" evidence="1">
    <location>
        <begin position="599"/>
        <end position="614"/>
    </location>
</feature>
<feature type="domain" description="AsmA" evidence="2">
    <location>
        <begin position="4"/>
        <end position="145"/>
    </location>
</feature>
<dbReference type="HOGENOM" id="CLU_314670_0_0_7"/>
<gene>
    <name evidence="3" type="ORF">ETSY2_00640</name>
</gene>
<dbReference type="Pfam" id="PF05170">
    <property type="entry name" value="AsmA"/>
    <property type="match status" value="1"/>
</dbReference>
<proteinExistence type="predicted"/>
<dbReference type="PANTHER" id="PTHR30441">
    <property type="entry name" value="DUF748 DOMAIN-CONTAINING PROTEIN"/>
    <property type="match status" value="1"/>
</dbReference>
<comment type="caution">
    <text evidence="3">The sequence shown here is derived from an EMBL/GenBank/DDBJ whole genome shotgun (WGS) entry which is preliminary data.</text>
</comment>
<evidence type="ECO:0000259" key="2">
    <source>
        <dbReference type="Pfam" id="PF05170"/>
    </source>
</evidence>
<dbReference type="InterPro" id="IPR007844">
    <property type="entry name" value="AsmA"/>
</dbReference>
<dbReference type="GO" id="GO:0005886">
    <property type="term" value="C:plasma membrane"/>
    <property type="evidence" value="ECO:0007669"/>
    <property type="project" value="TreeGrafter"/>
</dbReference>
<name>W4MGC2_9BACT</name>
<dbReference type="Proteomes" id="UP000019140">
    <property type="component" value="Unassembled WGS sequence"/>
</dbReference>
<evidence type="ECO:0000256" key="1">
    <source>
        <dbReference type="SAM" id="MobiDB-lite"/>
    </source>
</evidence>
<evidence type="ECO:0000313" key="3">
    <source>
        <dbReference type="EMBL" id="ETX09243.1"/>
    </source>
</evidence>
<evidence type="ECO:0000313" key="4">
    <source>
        <dbReference type="Proteomes" id="UP000019140"/>
    </source>
</evidence>
<dbReference type="EMBL" id="AZHX01000022">
    <property type="protein sequence ID" value="ETX09243.1"/>
    <property type="molecule type" value="Genomic_DNA"/>
</dbReference>
<organism evidence="3 4">
    <name type="scientific">Candidatus Entotheonella gemina</name>
    <dbReference type="NCBI Taxonomy" id="1429439"/>
    <lineage>
        <taxon>Bacteria</taxon>
        <taxon>Pseudomonadati</taxon>
        <taxon>Nitrospinota/Tectimicrobiota group</taxon>
        <taxon>Candidatus Tectimicrobiota</taxon>
        <taxon>Candidatus Entotheonellia</taxon>
        <taxon>Candidatus Entotheonellales</taxon>
        <taxon>Candidatus Entotheonellaceae</taxon>
        <taxon>Candidatus Entotheonella</taxon>
    </lineage>
</organism>
<feature type="compositionally biased region" description="Low complexity" evidence="1">
    <location>
        <begin position="151"/>
        <end position="160"/>
    </location>
</feature>
<protein>
    <recommendedName>
        <fullName evidence="2">AsmA domain-containing protein</fullName>
    </recommendedName>
</protein>
<dbReference type="AlphaFoldDB" id="W4MGC2"/>
<reference evidence="3 4" key="1">
    <citation type="journal article" date="2014" name="Nature">
        <title>An environmental bacterial taxon with a large and distinct metabolic repertoire.</title>
        <authorList>
            <person name="Wilson M.C."/>
            <person name="Mori T."/>
            <person name="Ruckert C."/>
            <person name="Uria A.R."/>
            <person name="Helf M.J."/>
            <person name="Takada K."/>
            <person name="Gernert C."/>
            <person name="Steffens U.A."/>
            <person name="Heycke N."/>
            <person name="Schmitt S."/>
            <person name="Rinke C."/>
            <person name="Helfrich E.J."/>
            <person name="Brachmann A.O."/>
            <person name="Gurgui C."/>
            <person name="Wakimoto T."/>
            <person name="Kracht M."/>
            <person name="Crusemann M."/>
            <person name="Hentschel U."/>
            <person name="Abe I."/>
            <person name="Matsunaga S."/>
            <person name="Kalinowski J."/>
            <person name="Takeyama H."/>
            <person name="Piel J."/>
        </authorList>
    </citation>
    <scope>NUCLEOTIDE SEQUENCE [LARGE SCALE GENOMIC DNA]</scope>
    <source>
        <strain evidence="4">TSY2</strain>
    </source>
</reference>
<feature type="region of interest" description="Disordered" evidence="1">
    <location>
        <begin position="599"/>
        <end position="622"/>
    </location>
</feature>
<feature type="region of interest" description="Disordered" evidence="1">
    <location>
        <begin position="133"/>
        <end position="160"/>
    </location>
</feature>
<accession>W4MGC2</accession>
<dbReference type="InterPro" id="IPR052894">
    <property type="entry name" value="AsmA-related"/>
</dbReference>
<dbReference type="GO" id="GO:0090313">
    <property type="term" value="P:regulation of protein targeting to membrane"/>
    <property type="evidence" value="ECO:0007669"/>
    <property type="project" value="TreeGrafter"/>
</dbReference>
<sequence>MRWGRALLIIVIGLIALIVLALALAPSLLNLEQIKEQVVNRVEQQLNRDVELGQVRLEFFNGLGAGLDRLTIANPPGWQSPYFIKVDTLSVKVALRPLLSRKIEVSKIILNNGEIVIERDAQGRFNYDDLTAAPADATSTSETAKPPPSDTPGTDGTPAGSPSLAGFLVSKLALNDIDVKFIDQMIVAGQTVTTAARHVNLEGDNIGFNTPITLDFSGALLTDGEANVRLSGRVGPVPGPANADWQQIPLQLTLKATALQLASIVPYLGAQPALTAGEIGADIAIQGTLGHALNIKGQLALDQAVMPDASGQGQPAALPAVSLTQDITVNLANALLTITNAQAGLGALQTTLAGTVQQFDTPSPQLDLNLNTSNVAIADVINQWPMLAAALPDTMEAKGNITIQAAFKGSPTRLHVTSQLDAQPLAMRLSDGTELALAKVQYAQDATLDTDQSLVKLDQANLDVGFLQVSAAGTIANFDSTPQLALQVETSNFDPAAVLTQLPMLADALPQPAELQGDLRIHATLQGTPDNLNTDARITAQALALKSGSFHGGAAAQGGMRIDVTQMQTQLKAQLNAPNPPAVDVDLNAERFVFDQQAAPAPAPASGNAPTPSSDAPASTVPPINVNGNMAVAAGSITGIHFQNLKAAFSILNGRVKSQQTVQVFGGTYQGDLTANLAQTKPDYQLALKLADLQAGDMANTLTSAPNILIGLLNTDLKFRGKGTGWNDISTTLTGTGKLNLTNFKLTTLDVMPKLAKGLSAAGTIAGFTVPDDLSTRSFDKLKANIRVKDGKIHSDDLKLWGPDVQLLGKGLIGLDRSLAFDGTAVLLGKLAKSFGKRAKFLLDQEGRINIPLAIEGTVTQPRIALNENHFVDLAQRALTQQVKDKAGKEVKKLLDQVLPGAKSDDKSGDSPEPLKELDKAIKGLFNRK</sequence>